<name>A0A0P1I6D0_9RHOB</name>
<evidence type="ECO:0000313" key="4">
    <source>
        <dbReference type="Proteomes" id="UP000051260"/>
    </source>
</evidence>
<dbReference type="PANTHER" id="PTHR43777">
    <property type="entry name" value="MOLYBDENUM COFACTOR CYTIDYLYLTRANSFERASE"/>
    <property type="match status" value="1"/>
</dbReference>
<dbReference type="Pfam" id="PF12804">
    <property type="entry name" value="NTP_transf_3"/>
    <property type="match status" value="1"/>
</dbReference>
<proteinExistence type="predicted"/>
<evidence type="ECO:0000259" key="2">
    <source>
        <dbReference type="Pfam" id="PF12804"/>
    </source>
</evidence>
<organism evidence="3 4">
    <name type="scientific">Ruegeria denitrificans</name>
    <dbReference type="NCBI Taxonomy" id="1715692"/>
    <lineage>
        <taxon>Bacteria</taxon>
        <taxon>Pseudomonadati</taxon>
        <taxon>Pseudomonadota</taxon>
        <taxon>Alphaproteobacteria</taxon>
        <taxon>Rhodobacterales</taxon>
        <taxon>Roseobacteraceae</taxon>
        <taxon>Ruegeria</taxon>
    </lineage>
</organism>
<dbReference type="EMBL" id="CYUD01000003">
    <property type="protein sequence ID" value="CUJ93040.1"/>
    <property type="molecule type" value="Genomic_DNA"/>
</dbReference>
<gene>
    <name evidence="3" type="ORF">RUE5091_01286</name>
</gene>
<evidence type="ECO:0000313" key="3">
    <source>
        <dbReference type="EMBL" id="CUJ93040.1"/>
    </source>
</evidence>
<dbReference type="Gene3D" id="3.90.550.10">
    <property type="entry name" value="Spore Coat Polysaccharide Biosynthesis Protein SpsA, Chain A"/>
    <property type="match status" value="1"/>
</dbReference>
<sequence length="199" mass="21012">MTQIPIILLAAGQSSRMGGQDKLLQIVDGQPLLRRAALIACQAAPVIVALPPAPHPRFKALEGLSLLRVEIPDANEGMNASLRGALAHVPPDAGAVMILLADLPDITTADLSDVLSAVQSHPDKLIWRGATASGKAGHPVAFDRSLFNQLSHLTGDKGAQSVVRAHADKVHLHALPGQNALLDLDTPADWTAWRAKRST</sequence>
<dbReference type="Proteomes" id="UP000051260">
    <property type="component" value="Unassembled WGS sequence"/>
</dbReference>
<dbReference type="OrthoDB" id="9779263at2"/>
<dbReference type="SUPFAM" id="SSF53448">
    <property type="entry name" value="Nucleotide-diphospho-sugar transferases"/>
    <property type="match status" value="1"/>
</dbReference>
<reference evidence="4" key="1">
    <citation type="submission" date="2015-09" db="EMBL/GenBank/DDBJ databases">
        <authorList>
            <person name="Rodrigo-Torres L."/>
            <person name="Arahal D.R."/>
        </authorList>
    </citation>
    <scope>NUCLEOTIDE SEQUENCE [LARGE SCALE GENOMIC DNA]</scope>
    <source>
        <strain evidence="4">CECT 5091</strain>
    </source>
</reference>
<dbReference type="PANTHER" id="PTHR43777:SF1">
    <property type="entry name" value="MOLYBDENUM COFACTOR CYTIDYLYLTRANSFERASE"/>
    <property type="match status" value="1"/>
</dbReference>
<dbReference type="InterPro" id="IPR029044">
    <property type="entry name" value="Nucleotide-diphossugar_trans"/>
</dbReference>
<evidence type="ECO:0000256" key="1">
    <source>
        <dbReference type="ARBA" id="ARBA00022842"/>
    </source>
</evidence>
<dbReference type="RefSeq" id="WP_058281126.1">
    <property type="nucleotide sequence ID" value="NZ_CYUD01000003.1"/>
</dbReference>
<keyword evidence="4" id="KW-1185">Reference proteome</keyword>
<dbReference type="CDD" id="cd04182">
    <property type="entry name" value="GT_2_like_f"/>
    <property type="match status" value="1"/>
</dbReference>
<feature type="domain" description="MobA-like NTP transferase" evidence="2">
    <location>
        <begin position="7"/>
        <end position="168"/>
    </location>
</feature>
<keyword evidence="1" id="KW-0460">Magnesium</keyword>
<accession>A0A0P1I6D0</accession>
<dbReference type="InterPro" id="IPR025877">
    <property type="entry name" value="MobA-like_NTP_Trfase"/>
</dbReference>
<dbReference type="GO" id="GO:0016779">
    <property type="term" value="F:nucleotidyltransferase activity"/>
    <property type="evidence" value="ECO:0007669"/>
    <property type="project" value="UniProtKB-ARBA"/>
</dbReference>
<protein>
    <submittedName>
        <fullName evidence="3">Molybdopterin-guanine dinucleotide biosynthesis protein A</fullName>
    </submittedName>
</protein>
<dbReference type="STRING" id="1715692.RUE5091_01286"/>
<dbReference type="AlphaFoldDB" id="A0A0P1I6D0"/>